<reference evidence="3" key="1">
    <citation type="submission" date="2019-03" db="EMBL/GenBank/DDBJ databases">
        <title>Improved annotation for the trematode Fasciola hepatica.</title>
        <authorList>
            <person name="Choi Y.-J."/>
            <person name="Martin J."/>
            <person name="Mitreva M."/>
        </authorList>
    </citation>
    <scope>NUCLEOTIDE SEQUENCE [LARGE SCALE GENOMIC DNA]</scope>
</reference>
<evidence type="ECO:0008006" key="5">
    <source>
        <dbReference type="Google" id="ProtNLM"/>
    </source>
</evidence>
<accession>A0A2H1CGZ5</accession>
<feature type="signal peptide" evidence="2">
    <location>
        <begin position="1"/>
        <end position="18"/>
    </location>
</feature>
<evidence type="ECO:0000256" key="2">
    <source>
        <dbReference type="SAM" id="SignalP"/>
    </source>
</evidence>
<sequence>MRDRILILLLFGVGIVKIYEEYEDEEHEDGGSPDMIKHKHSRRDVDDTGLGNWDSPSAPLFVPLEEHFIEALHMERTAALFSKCGDVSDECSCRLLLCLSPGDCNGPAERALRNETSKLRLRNISPDEHLFWVKRCRQATLAGQSLCECRRGLYRKTDLKYLQSTDSDVNSLEPALH</sequence>
<comment type="caution">
    <text evidence="3">The sequence shown here is derived from an EMBL/GenBank/DDBJ whole genome shotgun (WGS) entry which is preliminary data.</text>
</comment>
<keyword evidence="2" id="KW-0732">Signal</keyword>
<feature type="region of interest" description="Disordered" evidence="1">
    <location>
        <begin position="24"/>
        <end position="51"/>
    </location>
</feature>
<feature type="chain" id="PRO_5043893167" description="GDNF/GAS1 domain-containing protein" evidence="2">
    <location>
        <begin position="19"/>
        <end position="177"/>
    </location>
</feature>
<protein>
    <recommendedName>
        <fullName evidence="5">GDNF/GAS1 domain-containing protein</fullName>
    </recommendedName>
</protein>
<gene>
    <name evidence="3" type="ORF">D915_004027</name>
</gene>
<evidence type="ECO:0000313" key="4">
    <source>
        <dbReference type="Proteomes" id="UP000230066"/>
    </source>
</evidence>
<keyword evidence="4" id="KW-1185">Reference proteome</keyword>
<dbReference type="AlphaFoldDB" id="A0A2H1CGZ5"/>
<evidence type="ECO:0000313" key="3">
    <source>
        <dbReference type="EMBL" id="THD25272.1"/>
    </source>
</evidence>
<evidence type="ECO:0000256" key="1">
    <source>
        <dbReference type="SAM" id="MobiDB-lite"/>
    </source>
</evidence>
<organism evidence="3 4">
    <name type="scientific">Fasciola hepatica</name>
    <name type="common">Liver fluke</name>
    <dbReference type="NCBI Taxonomy" id="6192"/>
    <lineage>
        <taxon>Eukaryota</taxon>
        <taxon>Metazoa</taxon>
        <taxon>Spiralia</taxon>
        <taxon>Lophotrochozoa</taxon>
        <taxon>Platyhelminthes</taxon>
        <taxon>Trematoda</taxon>
        <taxon>Digenea</taxon>
        <taxon>Plagiorchiida</taxon>
        <taxon>Echinostomata</taxon>
        <taxon>Echinostomatoidea</taxon>
        <taxon>Fasciolidae</taxon>
        <taxon>Fasciola</taxon>
    </lineage>
</organism>
<dbReference type="Proteomes" id="UP000230066">
    <property type="component" value="Unassembled WGS sequence"/>
</dbReference>
<name>A0A2H1CGZ5_FASHE</name>
<dbReference type="EMBL" id="JXXN02001212">
    <property type="protein sequence ID" value="THD25272.1"/>
    <property type="molecule type" value="Genomic_DNA"/>
</dbReference>
<proteinExistence type="predicted"/>